<dbReference type="Proteomes" id="UP001054945">
    <property type="component" value="Unassembled WGS sequence"/>
</dbReference>
<gene>
    <name evidence="1" type="ORF">CEXT_352771</name>
</gene>
<dbReference type="AlphaFoldDB" id="A0AAV4SXN7"/>
<evidence type="ECO:0000313" key="1">
    <source>
        <dbReference type="EMBL" id="GIY37302.1"/>
    </source>
</evidence>
<evidence type="ECO:0000313" key="2">
    <source>
        <dbReference type="Proteomes" id="UP001054945"/>
    </source>
</evidence>
<protein>
    <submittedName>
        <fullName evidence="1">Uncharacterized protein</fullName>
    </submittedName>
</protein>
<comment type="caution">
    <text evidence="1">The sequence shown here is derived from an EMBL/GenBank/DDBJ whole genome shotgun (WGS) entry which is preliminary data.</text>
</comment>
<organism evidence="1 2">
    <name type="scientific">Caerostris extrusa</name>
    <name type="common">Bark spider</name>
    <name type="synonym">Caerostris bankana</name>
    <dbReference type="NCBI Taxonomy" id="172846"/>
    <lineage>
        <taxon>Eukaryota</taxon>
        <taxon>Metazoa</taxon>
        <taxon>Ecdysozoa</taxon>
        <taxon>Arthropoda</taxon>
        <taxon>Chelicerata</taxon>
        <taxon>Arachnida</taxon>
        <taxon>Araneae</taxon>
        <taxon>Araneomorphae</taxon>
        <taxon>Entelegynae</taxon>
        <taxon>Araneoidea</taxon>
        <taxon>Araneidae</taxon>
        <taxon>Caerostris</taxon>
    </lineage>
</organism>
<name>A0AAV4SXN7_CAEEX</name>
<reference evidence="1 2" key="1">
    <citation type="submission" date="2021-06" db="EMBL/GenBank/DDBJ databases">
        <title>Caerostris extrusa draft genome.</title>
        <authorList>
            <person name="Kono N."/>
            <person name="Arakawa K."/>
        </authorList>
    </citation>
    <scope>NUCLEOTIDE SEQUENCE [LARGE SCALE GENOMIC DNA]</scope>
</reference>
<dbReference type="EMBL" id="BPLR01010153">
    <property type="protein sequence ID" value="GIY37302.1"/>
    <property type="molecule type" value="Genomic_DNA"/>
</dbReference>
<proteinExistence type="predicted"/>
<sequence>MISFSLQESAGFDFVFNGLSDFVGFNVGQLKFGRMSNDSVEAELAEETEMVSIEIPAHSDESTSEASRVESLRDDLVPIVFV</sequence>
<keyword evidence="2" id="KW-1185">Reference proteome</keyword>
<accession>A0AAV4SXN7</accession>